<sequence length="95" mass="10719">MKIHTNYFTTVLYFLCISLLFVSCQEGDDLLEDNLSVDIKNVEEQAKAISHSDEAIAVRYAPIFFQDVDITDGWCSNQSKSGSADWITKVDYDGD</sequence>
<comment type="caution">
    <text evidence="1">The sequence shown here is derived from an EMBL/GenBank/DDBJ whole genome shotgun (WGS) entry which is preliminary data.</text>
</comment>
<dbReference type="EMBL" id="BAABCW010000002">
    <property type="protein sequence ID" value="GAA4111335.1"/>
    <property type="molecule type" value="Genomic_DNA"/>
</dbReference>
<proteinExistence type="predicted"/>
<keyword evidence="2" id="KW-1185">Reference proteome</keyword>
<organism evidence="1 2">
    <name type="scientific">Aquimarina addita</name>
    <dbReference type="NCBI Taxonomy" id="870485"/>
    <lineage>
        <taxon>Bacteria</taxon>
        <taxon>Pseudomonadati</taxon>
        <taxon>Bacteroidota</taxon>
        <taxon>Flavobacteriia</taxon>
        <taxon>Flavobacteriales</taxon>
        <taxon>Flavobacteriaceae</taxon>
        <taxon>Aquimarina</taxon>
    </lineage>
</organism>
<dbReference type="PROSITE" id="PS51257">
    <property type="entry name" value="PROKAR_LIPOPROTEIN"/>
    <property type="match status" value="1"/>
</dbReference>
<evidence type="ECO:0000313" key="1">
    <source>
        <dbReference type="EMBL" id="GAA4111335.1"/>
    </source>
</evidence>
<evidence type="ECO:0000313" key="2">
    <source>
        <dbReference type="Proteomes" id="UP001500459"/>
    </source>
</evidence>
<dbReference type="RefSeq" id="WP_344925131.1">
    <property type="nucleotide sequence ID" value="NZ_BAABCW010000002.1"/>
</dbReference>
<protein>
    <submittedName>
        <fullName evidence="1">Uncharacterized protein</fullName>
    </submittedName>
</protein>
<reference evidence="2" key="1">
    <citation type="journal article" date="2019" name="Int. J. Syst. Evol. Microbiol.">
        <title>The Global Catalogue of Microorganisms (GCM) 10K type strain sequencing project: providing services to taxonomists for standard genome sequencing and annotation.</title>
        <authorList>
            <consortium name="The Broad Institute Genomics Platform"/>
            <consortium name="The Broad Institute Genome Sequencing Center for Infectious Disease"/>
            <person name="Wu L."/>
            <person name="Ma J."/>
        </authorList>
    </citation>
    <scope>NUCLEOTIDE SEQUENCE [LARGE SCALE GENOMIC DNA]</scope>
    <source>
        <strain evidence="2">JCM 17106</strain>
    </source>
</reference>
<name>A0ABP7XCB3_9FLAO</name>
<gene>
    <name evidence="1" type="ORF">GCM10022393_08950</name>
</gene>
<dbReference type="Proteomes" id="UP001500459">
    <property type="component" value="Unassembled WGS sequence"/>
</dbReference>
<accession>A0ABP7XCB3</accession>